<dbReference type="RefSeq" id="XP_003746712.1">
    <property type="nucleotide sequence ID" value="XM_003746664.2"/>
</dbReference>
<evidence type="ECO:0000313" key="4">
    <source>
        <dbReference type="Proteomes" id="UP000694867"/>
    </source>
</evidence>
<gene>
    <name evidence="5" type="primary">LOC100906026</name>
</gene>
<organism evidence="4 5">
    <name type="scientific">Galendromus occidentalis</name>
    <name type="common">western predatory mite</name>
    <dbReference type="NCBI Taxonomy" id="34638"/>
    <lineage>
        <taxon>Eukaryota</taxon>
        <taxon>Metazoa</taxon>
        <taxon>Ecdysozoa</taxon>
        <taxon>Arthropoda</taxon>
        <taxon>Chelicerata</taxon>
        <taxon>Arachnida</taxon>
        <taxon>Acari</taxon>
        <taxon>Parasitiformes</taxon>
        <taxon>Mesostigmata</taxon>
        <taxon>Gamasina</taxon>
        <taxon>Phytoseioidea</taxon>
        <taxon>Phytoseiidae</taxon>
        <taxon>Typhlodrominae</taxon>
        <taxon>Galendromus</taxon>
    </lineage>
</organism>
<feature type="signal peptide" evidence="3">
    <location>
        <begin position="1"/>
        <end position="23"/>
    </location>
</feature>
<sequence>MAPPARNTVILALILCLTARGHSLLDCGDGMIDLRWTMSLRFDAARSWQLRCEGASCQDPAARVSSVECRNLKYGIMSITEANTCSTVLKGSGLQVGKSRIACPESVDYCVQKDSCTFVYEPTPSSSNGGAIGGSIGGFVTFLLMMYCIWWCCCRKRVEVRETVVVQRVHESTRTPPSQAAASPPAQQINITMQAPPVIQNMGQQAMPSQMQGPQYHPPPPQGPQYHQPPPQGPQYHPPQPQEPQYHPPQPQGLYYPPPPPQGPQYPPSAPYNPNYAPQ</sequence>
<dbReference type="Proteomes" id="UP000694867">
    <property type="component" value="Unplaced"/>
</dbReference>
<proteinExistence type="predicted"/>
<evidence type="ECO:0000313" key="5">
    <source>
        <dbReference type="RefSeq" id="XP_003746712.1"/>
    </source>
</evidence>
<keyword evidence="3" id="KW-0732">Signal</keyword>
<dbReference type="AlphaFoldDB" id="A0AAJ6QX46"/>
<evidence type="ECO:0000256" key="1">
    <source>
        <dbReference type="SAM" id="MobiDB-lite"/>
    </source>
</evidence>
<name>A0AAJ6QX46_9ACAR</name>
<feature type="chain" id="PRO_5042586498" evidence="3">
    <location>
        <begin position="24"/>
        <end position="279"/>
    </location>
</feature>
<keyword evidence="2" id="KW-0472">Membrane</keyword>
<feature type="region of interest" description="Disordered" evidence="1">
    <location>
        <begin position="204"/>
        <end position="279"/>
    </location>
</feature>
<dbReference type="KEGG" id="goe:100906026"/>
<evidence type="ECO:0000256" key="3">
    <source>
        <dbReference type="SAM" id="SignalP"/>
    </source>
</evidence>
<keyword evidence="2" id="KW-1133">Transmembrane helix</keyword>
<feature type="compositionally biased region" description="Pro residues" evidence="1">
    <location>
        <begin position="216"/>
        <end position="271"/>
    </location>
</feature>
<protein>
    <submittedName>
        <fullName evidence="5">Uncharacterized protein LOC100906026</fullName>
    </submittedName>
</protein>
<feature type="transmembrane region" description="Helical" evidence="2">
    <location>
        <begin position="131"/>
        <end position="153"/>
    </location>
</feature>
<evidence type="ECO:0000256" key="2">
    <source>
        <dbReference type="SAM" id="Phobius"/>
    </source>
</evidence>
<dbReference type="GeneID" id="100906026"/>
<keyword evidence="4" id="KW-1185">Reference proteome</keyword>
<keyword evidence="2" id="KW-0812">Transmembrane</keyword>
<accession>A0AAJ6QX46</accession>
<reference evidence="5" key="1">
    <citation type="submission" date="2025-08" db="UniProtKB">
        <authorList>
            <consortium name="RefSeq"/>
        </authorList>
    </citation>
    <scope>IDENTIFICATION</scope>
</reference>